<keyword evidence="5" id="KW-0539">Nucleus</keyword>
<organism evidence="8">
    <name type="scientific">Myrothamnus flabellifolius</name>
    <dbReference type="NCBI Taxonomy" id="83223"/>
    <lineage>
        <taxon>Eukaryota</taxon>
        <taxon>Viridiplantae</taxon>
        <taxon>Streptophyta</taxon>
        <taxon>Embryophyta</taxon>
        <taxon>Tracheophyta</taxon>
        <taxon>Spermatophyta</taxon>
        <taxon>Magnoliopsida</taxon>
        <taxon>eudicotyledons</taxon>
        <taxon>Gunneridae</taxon>
        <taxon>Gunnerales</taxon>
        <taxon>Myrothamnaceae</taxon>
        <taxon>Myrothamnus</taxon>
    </lineage>
</organism>
<proteinExistence type="evidence at transcript level"/>
<evidence type="ECO:0000256" key="2">
    <source>
        <dbReference type="ARBA" id="ARBA00023015"/>
    </source>
</evidence>
<dbReference type="PROSITE" id="PS50888">
    <property type="entry name" value="BHLH"/>
    <property type="match status" value="1"/>
</dbReference>
<evidence type="ECO:0000256" key="4">
    <source>
        <dbReference type="ARBA" id="ARBA00023163"/>
    </source>
</evidence>
<dbReference type="GO" id="GO:0010106">
    <property type="term" value="P:cellular response to iron ion starvation"/>
    <property type="evidence" value="ECO:0007669"/>
    <property type="project" value="UniProtKB-ARBA"/>
</dbReference>
<dbReference type="EMBL" id="MT383747">
    <property type="protein sequence ID" value="QNN83755.1"/>
    <property type="molecule type" value="mRNA"/>
</dbReference>
<feature type="domain" description="BHLH" evidence="7">
    <location>
        <begin position="65"/>
        <end position="117"/>
    </location>
</feature>
<dbReference type="PANTHER" id="PTHR13935:SF41">
    <property type="entry name" value="TRANSCRIPTION FACTOR ORG2-RELATED"/>
    <property type="match status" value="1"/>
</dbReference>
<comment type="subcellular location">
    <subcellularLocation>
        <location evidence="1">Nucleus</location>
    </subcellularLocation>
</comment>
<name>A0A7G9TUF2_9MAGN</name>
<dbReference type="PANTHER" id="PTHR13935">
    <property type="entry name" value="ACHAETE-SCUTE TRANSCRIPTION FACTOR-RELATED"/>
    <property type="match status" value="1"/>
</dbReference>
<dbReference type="GO" id="GO:0000981">
    <property type="term" value="F:DNA-binding transcription factor activity, RNA polymerase II-specific"/>
    <property type="evidence" value="ECO:0007669"/>
    <property type="project" value="TreeGrafter"/>
</dbReference>
<keyword evidence="3" id="KW-0238">DNA-binding</keyword>
<dbReference type="SUPFAM" id="SSF47459">
    <property type="entry name" value="HLH, helix-loop-helix DNA-binding domain"/>
    <property type="match status" value="1"/>
</dbReference>
<dbReference type="GO" id="GO:0046983">
    <property type="term" value="F:protein dimerization activity"/>
    <property type="evidence" value="ECO:0007669"/>
    <property type="project" value="InterPro"/>
</dbReference>
<feature type="coiled-coil region" evidence="6">
    <location>
        <begin position="114"/>
        <end position="141"/>
    </location>
</feature>
<evidence type="ECO:0000259" key="7">
    <source>
        <dbReference type="PROSITE" id="PS50888"/>
    </source>
</evidence>
<sequence length="239" mass="27147">MLALSPLFSTLGWPLEDPISHEQYYYHRQTEPYDSFLHNFPSPQTQKNLSESTVSGTITGGQTIVKKLNHNASERDRRKKINSLFSSLRSLLPASDQTKKLSIPATVSRVLKYIPELQEQVKRLTKKKEEILSKVSRQEKQFALEKPTSSNIGSSLSTVSADRFGDRELVIQISTLKVKESKLCEVLFNLEADGFQLLNSTSFESFGDRVFYNLHLQEEGITRGVEPEVLTEKLRTIIV</sequence>
<reference evidence="8" key="1">
    <citation type="submission" date="2020-04" db="EMBL/GenBank/DDBJ databases">
        <authorList>
            <person name="Huang Z."/>
        </authorList>
    </citation>
    <scope>NUCLEOTIDE SEQUENCE</scope>
</reference>
<evidence type="ECO:0000256" key="5">
    <source>
        <dbReference type="ARBA" id="ARBA00023242"/>
    </source>
</evidence>
<evidence type="ECO:0000256" key="1">
    <source>
        <dbReference type="ARBA" id="ARBA00004123"/>
    </source>
</evidence>
<dbReference type="AlphaFoldDB" id="A0A7G9TUF2"/>
<evidence type="ECO:0000256" key="3">
    <source>
        <dbReference type="ARBA" id="ARBA00023125"/>
    </source>
</evidence>
<dbReference type="Pfam" id="PF00010">
    <property type="entry name" value="HLH"/>
    <property type="match status" value="1"/>
</dbReference>
<dbReference type="InterPro" id="IPR036638">
    <property type="entry name" value="HLH_DNA-bd_sf"/>
</dbReference>
<dbReference type="GO" id="GO:0000977">
    <property type="term" value="F:RNA polymerase II transcription regulatory region sequence-specific DNA binding"/>
    <property type="evidence" value="ECO:0007669"/>
    <property type="project" value="TreeGrafter"/>
</dbReference>
<dbReference type="Gene3D" id="4.10.280.10">
    <property type="entry name" value="Helix-loop-helix DNA-binding domain"/>
    <property type="match status" value="1"/>
</dbReference>
<evidence type="ECO:0000256" key="6">
    <source>
        <dbReference type="SAM" id="Coils"/>
    </source>
</evidence>
<keyword evidence="2" id="KW-0805">Transcription regulation</keyword>
<dbReference type="SMART" id="SM00353">
    <property type="entry name" value="HLH"/>
    <property type="match status" value="1"/>
</dbReference>
<accession>A0A7G9TUF2</accession>
<keyword evidence="4" id="KW-0804">Transcription</keyword>
<protein>
    <submittedName>
        <fullName evidence="8">Basic helix-loop-helix transcription factor 38</fullName>
    </submittedName>
</protein>
<dbReference type="InterPro" id="IPR015660">
    <property type="entry name" value="MASH1/Ascl1a-like"/>
</dbReference>
<keyword evidence="6" id="KW-0175">Coiled coil</keyword>
<dbReference type="FunFam" id="4.10.280.10:FF:000074">
    <property type="entry name" value="Transcription factor ORG2"/>
    <property type="match status" value="1"/>
</dbReference>
<dbReference type="InterPro" id="IPR011598">
    <property type="entry name" value="bHLH_dom"/>
</dbReference>
<dbReference type="GO" id="GO:0090575">
    <property type="term" value="C:RNA polymerase II transcription regulator complex"/>
    <property type="evidence" value="ECO:0007669"/>
    <property type="project" value="TreeGrafter"/>
</dbReference>
<evidence type="ECO:0000313" key="8">
    <source>
        <dbReference type="EMBL" id="QNN83755.1"/>
    </source>
</evidence>